<evidence type="ECO:0000313" key="2">
    <source>
        <dbReference type="Proteomes" id="UP000759131"/>
    </source>
</evidence>
<dbReference type="AlphaFoldDB" id="A0A7R9QLF2"/>
<gene>
    <name evidence="1" type="ORF">OSB1V03_LOCUS22256</name>
</gene>
<evidence type="ECO:0000313" key="1">
    <source>
        <dbReference type="EMBL" id="CAD7649136.1"/>
    </source>
</evidence>
<dbReference type="Proteomes" id="UP000759131">
    <property type="component" value="Unassembled WGS sequence"/>
</dbReference>
<reference evidence="1" key="1">
    <citation type="submission" date="2020-11" db="EMBL/GenBank/DDBJ databases">
        <authorList>
            <person name="Tran Van P."/>
        </authorList>
    </citation>
    <scope>NUCLEOTIDE SEQUENCE</scope>
</reference>
<proteinExistence type="predicted"/>
<keyword evidence="2" id="KW-1185">Reference proteome</keyword>
<sequence>MASLRSRVQTSSRISSDKSRFTSIIIDSMSRKRDPKPEGVPWVTIATSTAVRVRPCEWRAAAVVAADQTTDHREWDHREWTTECVRQTIVWVVILGPEISTTRAAAEEWVDRVVPEGLEVAAREVITATIHSITTTTTVSRVNTHLNRVYQ</sequence>
<dbReference type="EMBL" id="CAJPIZ010046261">
    <property type="protein sequence ID" value="CAG2122310.1"/>
    <property type="molecule type" value="Genomic_DNA"/>
</dbReference>
<name>A0A7R9QLF2_9ACAR</name>
<organism evidence="1">
    <name type="scientific">Medioppia subpectinata</name>
    <dbReference type="NCBI Taxonomy" id="1979941"/>
    <lineage>
        <taxon>Eukaryota</taxon>
        <taxon>Metazoa</taxon>
        <taxon>Ecdysozoa</taxon>
        <taxon>Arthropoda</taxon>
        <taxon>Chelicerata</taxon>
        <taxon>Arachnida</taxon>
        <taxon>Acari</taxon>
        <taxon>Acariformes</taxon>
        <taxon>Sarcoptiformes</taxon>
        <taxon>Oribatida</taxon>
        <taxon>Brachypylina</taxon>
        <taxon>Oppioidea</taxon>
        <taxon>Oppiidae</taxon>
        <taxon>Medioppia</taxon>
    </lineage>
</organism>
<accession>A0A7R9QLF2</accession>
<dbReference type="EMBL" id="OC900836">
    <property type="protein sequence ID" value="CAD7649136.1"/>
    <property type="molecule type" value="Genomic_DNA"/>
</dbReference>
<protein>
    <submittedName>
        <fullName evidence="1">Uncharacterized protein</fullName>
    </submittedName>
</protein>